<comment type="caution">
    <text evidence="1">The sequence shown here is derived from an EMBL/GenBank/DDBJ whole genome shotgun (WGS) entry which is preliminary data.</text>
</comment>
<keyword evidence="2" id="KW-1185">Reference proteome</keyword>
<dbReference type="AlphaFoldDB" id="A0A9J5ZPD2"/>
<evidence type="ECO:0000313" key="1">
    <source>
        <dbReference type="EMBL" id="KAG5614030.1"/>
    </source>
</evidence>
<protein>
    <submittedName>
        <fullName evidence="1">Uncharacterized protein</fullName>
    </submittedName>
</protein>
<dbReference type="EMBL" id="JACXVP010000003">
    <property type="protein sequence ID" value="KAG5614030.1"/>
    <property type="molecule type" value="Genomic_DNA"/>
</dbReference>
<dbReference type="Proteomes" id="UP000824120">
    <property type="component" value="Chromosome 3"/>
</dbReference>
<organism evidence="1 2">
    <name type="scientific">Solanum commersonii</name>
    <name type="common">Commerson's wild potato</name>
    <name type="synonym">Commerson's nightshade</name>
    <dbReference type="NCBI Taxonomy" id="4109"/>
    <lineage>
        <taxon>Eukaryota</taxon>
        <taxon>Viridiplantae</taxon>
        <taxon>Streptophyta</taxon>
        <taxon>Embryophyta</taxon>
        <taxon>Tracheophyta</taxon>
        <taxon>Spermatophyta</taxon>
        <taxon>Magnoliopsida</taxon>
        <taxon>eudicotyledons</taxon>
        <taxon>Gunneridae</taxon>
        <taxon>Pentapetalae</taxon>
        <taxon>asterids</taxon>
        <taxon>lamiids</taxon>
        <taxon>Solanales</taxon>
        <taxon>Solanaceae</taxon>
        <taxon>Solanoideae</taxon>
        <taxon>Solaneae</taxon>
        <taxon>Solanum</taxon>
    </lineage>
</organism>
<sequence length="80" mass="8715">MAIEVFSRGVSKGAGEVVIAIQMCVQDVVHKILIYDHNAPNSTHPITLISEDGALEYLPREPRVRAQLANILTESCGTIN</sequence>
<proteinExistence type="predicted"/>
<evidence type="ECO:0000313" key="2">
    <source>
        <dbReference type="Proteomes" id="UP000824120"/>
    </source>
</evidence>
<accession>A0A9J5ZPD2</accession>
<name>A0A9J5ZPD2_SOLCO</name>
<reference evidence="1 2" key="1">
    <citation type="submission" date="2020-09" db="EMBL/GenBank/DDBJ databases">
        <title>De no assembly of potato wild relative species, Solanum commersonii.</title>
        <authorList>
            <person name="Cho K."/>
        </authorList>
    </citation>
    <scope>NUCLEOTIDE SEQUENCE [LARGE SCALE GENOMIC DNA]</scope>
    <source>
        <strain evidence="1">LZ3.2</strain>
        <tissue evidence="1">Leaf</tissue>
    </source>
</reference>
<gene>
    <name evidence="1" type="ORF">H5410_013854</name>
</gene>